<dbReference type="Proteomes" id="UP000009170">
    <property type="component" value="Unassembled WGS sequence"/>
</dbReference>
<dbReference type="OrthoDB" id="277288at2759"/>
<reference evidence="10" key="1">
    <citation type="journal article" date="2006" name="Proc. Natl. Acad. Sci. U.S.A.">
        <title>Genome analysis of the smallest free-living eukaryote Ostreococcus tauri unveils many unique features.</title>
        <authorList>
            <person name="Derelle E."/>
            <person name="Ferraz C."/>
            <person name="Rombauts S."/>
            <person name="Rouze P."/>
            <person name="Worden A.Z."/>
            <person name="Robbens S."/>
            <person name="Partensky F."/>
            <person name="Degroeve S."/>
            <person name="Echeynie S."/>
            <person name="Cooke R."/>
            <person name="Saeys Y."/>
            <person name="Wuyts J."/>
            <person name="Jabbari K."/>
            <person name="Bowler C."/>
            <person name="Panaud O."/>
            <person name="Piegu B."/>
            <person name="Ball S.G."/>
            <person name="Ral J.-P."/>
            <person name="Bouget F.-Y."/>
            <person name="Piganeau G."/>
            <person name="De Baets B."/>
            <person name="Picard A."/>
            <person name="Delseny M."/>
            <person name="Demaille J."/>
            <person name="Van de Peer Y."/>
            <person name="Moreau H."/>
        </authorList>
    </citation>
    <scope>NUCLEOTIDE SEQUENCE [LARGE SCALE GENOMIC DNA]</scope>
    <source>
        <strain evidence="10">OTTH 0595 / CCAP 157/2 / RCC745</strain>
    </source>
</reference>
<comment type="subcellular location">
    <subcellularLocation>
        <location evidence="1">Nucleus</location>
    </subcellularLocation>
</comment>
<evidence type="ECO:0000256" key="2">
    <source>
        <dbReference type="ARBA" id="ARBA00009710"/>
    </source>
</evidence>
<proteinExistence type="inferred from homology"/>
<dbReference type="GO" id="GO:0003729">
    <property type="term" value="F:mRNA binding"/>
    <property type="evidence" value="ECO:0007669"/>
    <property type="project" value="InterPro"/>
</dbReference>
<dbReference type="InterPro" id="IPR015797">
    <property type="entry name" value="NUDIX_hydrolase-like_dom_sf"/>
</dbReference>
<keyword evidence="10" id="KW-1185">Reference proteome</keyword>
<keyword evidence="3" id="KW-0507">mRNA processing</keyword>
<feature type="compositionally biased region" description="Low complexity" evidence="8">
    <location>
        <begin position="21"/>
        <end position="34"/>
    </location>
</feature>
<feature type="compositionally biased region" description="Basic and acidic residues" evidence="8">
    <location>
        <begin position="35"/>
        <end position="44"/>
    </location>
</feature>
<protein>
    <submittedName>
        <fullName evidence="9">Cleavage/polyadenylation specificity factor subunit 5</fullName>
    </submittedName>
</protein>
<dbReference type="KEGG" id="ota:OT_ostta08g03840"/>
<dbReference type="FunCoup" id="A0A090M905">
    <property type="interactions" value="1853"/>
</dbReference>
<dbReference type="FunFam" id="3.90.79.10:FF:000020">
    <property type="entry name" value="Pre-mRNA cleavage factor Im subunit 2"/>
    <property type="match status" value="1"/>
</dbReference>
<evidence type="ECO:0000256" key="4">
    <source>
        <dbReference type="ARBA" id="ARBA00022884"/>
    </source>
</evidence>
<feature type="region of interest" description="Disordered" evidence="8">
    <location>
        <begin position="1"/>
        <end position="73"/>
    </location>
</feature>
<evidence type="ECO:0000313" key="9">
    <source>
        <dbReference type="EMBL" id="CEG01604.1"/>
    </source>
</evidence>
<dbReference type="EMBL" id="CAID01000008">
    <property type="protein sequence ID" value="CEG01604.1"/>
    <property type="molecule type" value="Genomic_DNA"/>
</dbReference>
<sequence length="326" mass="35921">MSGEDALERDLYGDDDDDGAARAMDAATGAATRTLGRDDADDRANVAMVDDDDDDDGDESESDSLEIELRPDIDVVAEHERAEAEAAAEAEAKETERAAAEAAAKAADEEEGDAMEADDGVVVGDASNFRRVVDVHALGNYTFGTKRARGEKDSSAAARLLRMKTQYEREGKRRSVGAICMVSQHRTPHILLLQITPTTFKLPGGRLRAGEGEREGLARKMQNKLQPEREDGLGAYEFDVGDQVATWYRTSFEPQMYPYLPAHITKPKEEHKIFIVHLPEKAAFAVPKNLKLLAVPLFELYGNPEKYGSEIASIPHLLSRYRLNLD</sequence>
<keyword evidence="7" id="KW-0175">Coiled coil</keyword>
<comment type="caution">
    <text evidence="9">The sequence shown here is derived from an EMBL/GenBank/DDBJ whole genome shotgun (WGS) entry which is preliminary data.</text>
</comment>
<evidence type="ECO:0000256" key="5">
    <source>
        <dbReference type="ARBA" id="ARBA00023242"/>
    </source>
</evidence>
<feature type="coiled-coil region" evidence="7">
    <location>
        <begin position="76"/>
        <end position="112"/>
    </location>
</feature>
<gene>
    <name evidence="9" type="ORF">OT_ostta08g03840</name>
</gene>
<comment type="function">
    <text evidence="6">Component of the cleavage factor Im (CFIm) complex that plays a key role in pre-mRNA 3'-processing. Involved in association with CPSF6 or CPSF7 in pre-MRNA 3'-end poly(A) site cleavage and poly(A) addition. NUDT21/CPSF5 binds to cleavage and polyadenylation RNA substrates. The homodimer mediates simultaneous sequence-specific recognition of two 5'-UGUA-3' elements within the pre-mRNA. Binds to, but does not hydrolyze mono- and di-adenosine nucleotides. May have a role in mRNA export.</text>
</comment>
<dbReference type="RefSeq" id="XP_003080943.2">
    <property type="nucleotide sequence ID" value="XM_003080895.2"/>
</dbReference>
<dbReference type="Pfam" id="PF13869">
    <property type="entry name" value="NUDIX_2"/>
    <property type="match status" value="1"/>
</dbReference>
<dbReference type="PANTHER" id="PTHR13047">
    <property type="entry name" value="PRE-MRNA CLEAVAGE FACTOR IM, 25KD SUBUNIT"/>
    <property type="match status" value="1"/>
</dbReference>
<accession>A0A090M905</accession>
<dbReference type="GeneID" id="9831522"/>
<evidence type="ECO:0000256" key="1">
    <source>
        <dbReference type="ARBA" id="ARBA00004123"/>
    </source>
</evidence>
<dbReference type="CDD" id="cd18871">
    <property type="entry name" value="NUDIX_Cfim25_Nudt21"/>
    <property type="match status" value="1"/>
</dbReference>
<evidence type="ECO:0000313" key="10">
    <source>
        <dbReference type="Proteomes" id="UP000009170"/>
    </source>
</evidence>
<dbReference type="STRING" id="70448.A0A090M905"/>
<keyword evidence="5" id="KW-0539">Nucleus</keyword>
<dbReference type="SUPFAM" id="SSF55811">
    <property type="entry name" value="Nudix"/>
    <property type="match status" value="1"/>
</dbReference>
<evidence type="ECO:0000256" key="3">
    <source>
        <dbReference type="ARBA" id="ARBA00022664"/>
    </source>
</evidence>
<evidence type="ECO:0000256" key="8">
    <source>
        <dbReference type="SAM" id="MobiDB-lite"/>
    </source>
</evidence>
<dbReference type="InParanoid" id="A0A090M905"/>
<organism evidence="9 10">
    <name type="scientific">Ostreococcus tauri</name>
    <name type="common">Marine green alga</name>
    <dbReference type="NCBI Taxonomy" id="70448"/>
    <lineage>
        <taxon>Eukaryota</taxon>
        <taxon>Viridiplantae</taxon>
        <taxon>Chlorophyta</taxon>
        <taxon>Mamiellophyceae</taxon>
        <taxon>Mamiellales</taxon>
        <taxon>Bathycoccaceae</taxon>
        <taxon>Ostreococcus</taxon>
    </lineage>
</organism>
<comment type="similarity">
    <text evidence="2">Belongs to the Nudix hydrolase family. CPSF5 subfamily.</text>
</comment>
<keyword evidence="4" id="KW-0694">RNA-binding</keyword>
<evidence type="ECO:0000256" key="7">
    <source>
        <dbReference type="SAM" id="Coils"/>
    </source>
</evidence>
<dbReference type="InterPro" id="IPR016706">
    <property type="entry name" value="Cleav_polyA_spec_factor_su5"/>
</dbReference>
<reference evidence="9 10" key="2">
    <citation type="journal article" date="2014" name="BMC Genomics">
        <title>An improved genome of the model marine alga Ostreococcus tauri unfolds by assessing Illumina de novo assemblies.</title>
        <authorList>
            <person name="Blanc-Mathieu R."/>
            <person name="Verhelst B."/>
            <person name="Derelle E."/>
            <person name="Rombauts S."/>
            <person name="Bouget F.Y."/>
            <person name="Carre I."/>
            <person name="Chateau A."/>
            <person name="Eyre-Walker A."/>
            <person name="Grimsley N."/>
            <person name="Moreau H."/>
            <person name="Piegu B."/>
            <person name="Rivals E."/>
            <person name="Schackwitz W."/>
            <person name="Van de Peer Y."/>
            <person name="Piganeau G."/>
        </authorList>
    </citation>
    <scope>NUCLEOTIDE SEQUENCE [LARGE SCALE GENOMIC DNA]</scope>
    <source>
        <strain evidence="10">OTTH 0595 / CCAP 157/2 / RCC745</strain>
    </source>
</reference>
<feature type="compositionally biased region" description="Acidic residues" evidence="8">
    <location>
        <begin position="49"/>
        <end position="66"/>
    </location>
</feature>
<dbReference type="Gene3D" id="3.90.79.10">
    <property type="entry name" value="Nucleoside Triphosphate Pyrophosphohydrolase"/>
    <property type="match status" value="1"/>
</dbReference>
<dbReference type="AlphaFoldDB" id="A0A090M905"/>
<name>A0A090M905_OSTTA</name>
<dbReference type="GO" id="GO:0031124">
    <property type="term" value="P:mRNA 3'-end processing"/>
    <property type="evidence" value="ECO:0007669"/>
    <property type="project" value="InterPro"/>
</dbReference>
<evidence type="ECO:0000256" key="6">
    <source>
        <dbReference type="ARBA" id="ARBA00054854"/>
    </source>
</evidence>
<feature type="compositionally biased region" description="Basic and acidic residues" evidence="8">
    <location>
        <begin position="1"/>
        <end position="12"/>
    </location>
</feature>
<dbReference type="GO" id="GO:0005849">
    <property type="term" value="C:mRNA cleavage factor complex"/>
    <property type="evidence" value="ECO:0007669"/>
    <property type="project" value="InterPro"/>
</dbReference>